<dbReference type="Gene3D" id="1.20.120.10">
    <property type="entry name" value="Cytochrome c/b562"/>
    <property type="match status" value="1"/>
</dbReference>
<dbReference type="Pfam" id="PF01322">
    <property type="entry name" value="Cytochrom_C_2"/>
    <property type="match status" value="1"/>
</dbReference>
<accession>A0A9J7APG9</accession>
<evidence type="ECO:0000256" key="6">
    <source>
        <dbReference type="PIRSR" id="PIRSR000027-1"/>
    </source>
</evidence>
<dbReference type="GO" id="GO:0020037">
    <property type="term" value="F:heme binding"/>
    <property type="evidence" value="ECO:0007669"/>
    <property type="project" value="InterPro"/>
</dbReference>
<dbReference type="GO" id="GO:0022900">
    <property type="term" value="P:electron transport chain"/>
    <property type="evidence" value="ECO:0007669"/>
    <property type="project" value="InterPro"/>
</dbReference>
<evidence type="ECO:0000256" key="3">
    <source>
        <dbReference type="ARBA" id="ARBA00022723"/>
    </source>
</evidence>
<dbReference type="KEGG" id="naci:NUH88_19210"/>
<keyword evidence="4" id="KW-0249">Electron transport</keyword>
<feature type="binding site" description="covalent" evidence="7">
    <location>
        <position position="145"/>
    </location>
    <ligand>
        <name>heme c</name>
        <dbReference type="ChEBI" id="CHEBI:61717"/>
    </ligand>
</feature>
<evidence type="ECO:0000313" key="9">
    <source>
        <dbReference type="EMBL" id="UUX49515.1"/>
    </source>
</evidence>
<evidence type="ECO:0000256" key="5">
    <source>
        <dbReference type="ARBA" id="ARBA00023004"/>
    </source>
</evidence>
<evidence type="ECO:0000256" key="2">
    <source>
        <dbReference type="ARBA" id="ARBA00022617"/>
    </source>
</evidence>
<dbReference type="GO" id="GO:0009055">
    <property type="term" value="F:electron transfer activity"/>
    <property type="evidence" value="ECO:0007669"/>
    <property type="project" value="InterPro"/>
</dbReference>
<dbReference type="InterPro" id="IPR002321">
    <property type="entry name" value="Cyt_c_II"/>
</dbReference>
<organism evidence="9 10">
    <name type="scientific">Nisaea acidiphila</name>
    <dbReference type="NCBI Taxonomy" id="1862145"/>
    <lineage>
        <taxon>Bacteria</taxon>
        <taxon>Pseudomonadati</taxon>
        <taxon>Pseudomonadota</taxon>
        <taxon>Alphaproteobacteria</taxon>
        <taxon>Rhodospirillales</taxon>
        <taxon>Thalassobaculaceae</taxon>
        <taxon>Nisaea</taxon>
    </lineage>
</organism>
<keyword evidence="10" id="KW-1185">Reference proteome</keyword>
<dbReference type="InterPro" id="IPR010980">
    <property type="entry name" value="Cyt_c/b562"/>
</dbReference>
<evidence type="ECO:0000256" key="7">
    <source>
        <dbReference type="PIRSR" id="PIRSR000027-2"/>
    </source>
</evidence>
<keyword evidence="1" id="KW-0813">Transport</keyword>
<keyword evidence="5 6" id="KW-0408">Iron</keyword>
<dbReference type="PIRSF" id="PIRSF000027">
    <property type="entry name" value="Cytc_c_prime"/>
    <property type="match status" value="1"/>
</dbReference>
<keyword evidence="2 7" id="KW-0349">Heme</keyword>
<dbReference type="PROSITE" id="PS51009">
    <property type="entry name" value="CYTCII"/>
    <property type="match status" value="1"/>
</dbReference>
<dbReference type="GO" id="GO:0042597">
    <property type="term" value="C:periplasmic space"/>
    <property type="evidence" value="ECO:0007669"/>
    <property type="project" value="InterPro"/>
</dbReference>
<dbReference type="SUPFAM" id="SSF47175">
    <property type="entry name" value="Cytochromes"/>
    <property type="match status" value="1"/>
</dbReference>
<gene>
    <name evidence="9" type="ORF">NUH88_19210</name>
</gene>
<keyword evidence="3 6" id="KW-0479">Metal-binding</keyword>
<feature type="signal peptide" evidence="8">
    <location>
        <begin position="1"/>
        <end position="24"/>
    </location>
</feature>
<dbReference type="EMBL" id="CP102480">
    <property type="protein sequence ID" value="UUX49515.1"/>
    <property type="molecule type" value="Genomic_DNA"/>
</dbReference>
<evidence type="ECO:0000313" key="10">
    <source>
        <dbReference type="Proteomes" id="UP001060336"/>
    </source>
</evidence>
<comment type="PTM">
    <text evidence="7">Binds 1 heme group per subunit.</text>
</comment>
<dbReference type="GO" id="GO:0005506">
    <property type="term" value="F:iron ion binding"/>
    <property type="evidence" value="ECO:0007669"/>
    <property type="project" value="InterPro"/>
</dbReference>
<feature type="binding site" description="axial binding residue" evidence="6">
    <location>
        <position position="149"/>
    </location>
    <ligand>
        <name>heme c</name>
        <dbReference type="ChEBI" id="CHEBI:61717"/>
    </ligand>
    <ligandPart>
        <name>Fe</name>
        <dbReference type="ChEBI" id="CHEBI:18248"/>
    </ligandPart>
</feature>
<dbReference type="AlphaFoldDB" id="A0A9J7APG9"/>
<feature type="binding site" description="covalent" evidence="7">
    <location>
        <position position="148"/>
    </location>
    <ligand>
        <name>heme c</name>
        <dbReference type="ChEBI" id="CHEBI:61717"/>
    </ligand>
</feature>
<dbReference type="Proteomes" id="UP001060336">
    <property type="component" value="Chromosome"/>
</dbReference>
<keyword evidence="8" id="KW-0732">Signal</keyword>
<sequence length="156" mass="16058">MRKVSIALAGAAIAATLAGTSALADGHLEKAVEARNAQMKLYAWNLGMLGGMAKGSVEYDAKKAKQAADNLHALSSLSQQGMWPEGSDNFAMEGKTRALPEIWTTYPAISEKGKALTDAAGALAQVAGNGLDALKAGIGDVGKSCGGCHKQFRAPK</sequence>
<proteinExistence type="predicted"/>
<dbReference type="InterPro" id="IPR012127">
    <property type="entry name" value="Cyt_c_prime"/>
</dbReference>
<evidence type="ECO:0000256" key="4">
    <source>
        <dbReference type="ARBA" id="ARBA00022982"/>
    </source>
</evidence>
<protein>
    <submittedName>
        <fullName evidence="9">Cytochrome c</fullName>
    </submittedName>
</protein>
<reference evidence="9" key="1">
    <citation type="submission" date="2022-08" db="EMBL/GenBank/DDBJ databases">
        <title>Nisaea acidiphila sp. nov., isolated from a marine algal debris and emended description of the genus Nisaea Urios et al. 2008.</title>
        <authorList>
            <person name="Kwon K."/>
        </authorList>
    </citation>
    <scope>NUCLEOTIDE SEQUENCE</scope>
    <source>
        <strain evidence="9">MEBiC11861</strain>
    </source>
</reference>
<evidence type="ECO:0000256" key="1">
    <source>
        <dbReference type="ARBA" id="ARBA00022448"/>
    </source>
</evidence>
<name>A0A9J7APG9_9PROT</name>
<evidence type="ECO:0000256" key="8">
    <source>
        <dbReference type="SAM" id="SignalP"/>
    </source>
</evidence>
<feature type="chain" id="PRO_5039941311" evidence="8">
    <location>
        <begin position="25"/>
        <end position="156"/>
    </location>
</feature>
<dbReference type="RefSeq" id="WP_257768230.1">
    <property type="nucleotide sequence ID" value="NZ_CP102480.1"/>
</dbReference>